<reference evidence="4 5" key="1">
    <citation type="submission" date="2019-03" db="EMBL/GenBank/DDBJ databases">
        <title>Genomic Encyclopedia of Type Strains, Phase IV (KMG-IV): sequencing the most valuable type-strain genomes for metagenomic binning, comparative biology and taxonomic classification.</title>
        <authorList>
            <person name="Goeker M."/>
        </authorList>
    </citation>
    <scope>NUCLEOTIDE SEQUENCE [LARGE SCALE GENOMIC DNA]</scope>
    <source>
        <strain evidence="4 5">DSM 46831</strain>
    </source>
</reference>
<sequence length="117" mass="13227">MNQFNVVGRVTRDVQVRRTGNDKAYVFLTIAVDGYWDKKQKKTVSDFIPVTIWGKEAEKCKSLMKGSLVCIKGRISIGNFTDKQTGKEKYTTDLVGETVQFLAKPKASQNEGEKRYA</sequence>
<dbReference type="HAMAP" id="MF_00984">
    <property type="entry name" value="SSB"/>
    <property type="match status" value="1"/>
</dbReference>
<dbReference type="EMBL" id="SLXV01000064">
    <property type="protein sequence ID" value="TCP61240.1"/>
    <property type="molecule type" value="Genomic_DNA"/>
</dbReference>
<dbReference type="GO" id="GO:0009295">
    <property type="term" value="C:nucleoid"/>
    <property type="evidence" value="ECO:0007669"/>
    <property type="project" value="TreeGrafter"/>
</dbReference>
<dbReference type="PANTHER" id="PTHR10302:SF27">
    <property type="entry name" value="SINGLE-STRANDED DNA-BINDING PROTEIN"/>
    <property type="match status" value="1"/>
</dbReference>
<dbReference type="Proteomes" id="UP000294746">
    <property type="component" value="Unassembled WGS sequence"/>
</dbReference>
<evidence type="ECO:0000256" key="1">
    <source>
        <dbReference type="ARBA" id="ARBA00023125"/>
    </source>
</evidence>
<comment type="caution">
    <text evidence="2">Lacks conserved residue(s) required for the propagation of feature annotation.</text>
</comment>
<comment type="subunit">
    <text evidence="2">Homotetramer.</text>
</comment>
<dbReference type="Gene3D" id="2.40.50.140">
    <property type="entry name" value="Nucleic acid-binding proteins"/>
    <property type="match status" value="1"/>
</dbReference>
<evidence type="ECO:0000256" key="2">
    <source>
        <dbReference type="HAMAP-Rule" id="MF_00984"/>
    </source>
</evidence>
<organism evidence="4 5">
    <name type="scientific">Baia soyae</name>
    <dbReference type="NCBI Taxonomy" id="1544746"/>
    <lineage>
        <taxon>Bacteria</taxon>
        <taxon>Bacillati</taxon>
        <taxon>Bacillota</taxon>
        <taxon>Bacilli</taxon>
        <taxon>Bacillales</taxon>
        <taxon>Thermoactinomycetaceae</taxon>
        <taxon>Baia</taxon>
    </lineage>
</organism>
<dbReference type="Pfam" id="PF00436">
    <property type="entry name" value="SSB"/>
    <property type="match status" value="1"/>
</dbReference>
<accession>A0A4R2RCU2</accession>
<proteinExistence type="inferred from homology"/>
<dbReference type="PANTHER" id="PTHR10302">
    <property type="entry name" value="SINGLE-STRANDED DNA-BINDING PROTEIN"/>
    <property type="match status" value="1"/>
</dbReference>
<keyword evidence="1 2" id="KW-0238">DNA-binding</keyword>
<dbReference type="AlphaFoldDB" id="A0A4R2RCU2"/>
<dbReference type="InterPro" id="IPR011344">
    <property type="entry name" value="ssDNA-bd"/>
</dbReference>
<dbReference type="SUPFAM" id="SSF50249">
    <property type="entry name" value="Nucleic acid-binding proteins"/>
    <property type="match status" value="1"/>
</dbReference>
<dbReference type="NCBIfam" id="TIGR00621">
    <property type="entry name" value="ssb"/>
    <property type="match status" value="1"/>
</dbReference>
<evidence type="ECO:0000313" key="4">
    <source>
        <dbReference type="EMBL" id="TCP61240.1"/>
    </source>
</evidence>
<evidence type="ECO:0000313" key="5">
    <source>
        <dbReference type="Proteomes" id="UP000294746"/>
    </source>
</evidence>
<protein>
    <recommendedName>
        <fullName evidence="2 3">Single-stranded DNA-binding protein</fullName>
        <shortName evidence="2">SSB</shortName>
    </recommendedName>
</protein>
<evidence type="ECO:0000256" key="3">
    <source>
        <dbReference type="PIRNR" id="PIRNR002070"/>
    </source>
</evidence>
<dbReference type="RefSeq" id="WP_131849985.1">
    <property type="nucleotide sequence ID" value="NZ_SLXV01000064.1"/>
</dbReference>
<dbReference type="InterPro" id="IPR000424">
    <property type="entry name" value="Primosome_PriB/ssb"/>
</dbReference>
<gene>
    <name evidence="4" type="ORF">EDD57_1646</name>
</gene>
<dbReference type="PROSITE" id="PS50935">
    <property type="entry name" value="SSB"/>
    <property type="match status" value="1"/>
</dbReference>
<dbReference type="CDD" id="cd04496">
    <property type="entry name" value="SSB_OBF"/>
    <property type="match status" value="1"/>
</dbReference>
<dbReference type="GO" id="GO:0003697">
    <property type="term" value="F:single-stranded DNA binding"/>
    <property type="evidence" value="ECO:0007669"/>
    <property type="project" value="UniProtKB-UniRule"/>
</dbReference>
<dbReference type="OrthoDB" id="9809878at2"/>
<dbReference type="GO" id="GO:0006260">
    <property type="term" value="P:DNA replication"/>
    <property type="evidence" value="ECO:0007669"/>
    <property type="project" value="InterPro"/>
</dbReference>
<dbReference type="InterPro" id="IPR012340">
    <property type="entry name" value="NA-bd_OB-fold"/>
</dbReference>
<dbReference type="PIRSF" id="PIRSF002070">
    <property type="entry name" value="SSB"/>
    <property type="match status" value="1"/>
</dbReference>
<name>A0A4R2RCU2_9BACL</name>
<keyword evidence="5" id="KW-1185">Reference proteome</keyword>
<comment type="caution">
    <text evidence="4">The sequence shown here is derived from an EMBL/GenBank/DDBJ whole genome shotgun (WGS) entry which is preliminary data.</text>
</comment>